<dbReference type="SMART" id="SM00248">
    <property type="entry name" value="ANK"/>
    <property type="match status" value="3"/>
</dbReference>
<dbReference type="Pfam" id="PF12796">
    <property type="entry name" value="Ank_2"/>
    <property type="match status" value="1"/>
</dbReference>
<dbReference type="EMBL" id="HBIR01044386">
    <property type="protein sequence ID" value="CAE0577937.1"/>
    <property type="molecule type" value="Transcribed_RNA"/>
</dbReference>
<dbReference type="InterPro" id="IPR001202">
    <property type="entry name" value="WW_dom"/>
</dbReference>
<evidence type="ECO:0000256" key="1">
    <source>
        <dbReference type="PROSITE-ProRule" id="PRU00023"/>
    </source>
</evidence>
<dbReference type="PANTHER" id="PTHR24121:SF32">
    <property type="entry name" value="DEATH DOMAIN-CONTAINING PROTEIN"/>
    <property type="match status" value="1"/>
</dbReference>
<feature type="compositionally biased region" description="Basic and acidic residues" evidence="2">
    <location>
        <begin position="143"/>
        <end position="157"/>
    </location>
</feature>
<proteinExistence type="predicted"/>
<feature type="repeat" description="ANK" evidence="1">
    <location>
        <begin position="276"/>
        <end position="308"/>
    </location>
</feature>
<dbReference type="PANTHER" id="PTHR24121">
    <property type="entry name" value="NO MECHANORECEPTOR POTENTIAL C, ISOFORM D-RELATED"/>
    <property type="match status" value="1"/>
</dbReference>
<feature type="repeat" description="ANK" evidence="1">
    <location>
        <begin position="209"/>
        <end position="242"/>
    </location>
</feature>
<dbReference type="Gene3D" id="2.20.70.10">
    <property type="match status" value="1"/>
</dbReference>
<dbReference type="PROSITE" id="PS50297">
    <property type="entry name" value="ANK_REP_REGION"/>
    <property type="match status" value="2"/>
</dbReference>
<keyword evidence="1" id="KW-0040">ANK repeat</keyword>
<dbReference type="AlphaFoldDB" id="A0A7S3T9H0"/>
<dbReference type="PROSITE" id="PS50088">
    <property type="entry name" value="ANK_REPEAT"/>
    <property type="match status" value="3"/>
</dbReference>
<dbReference type="PROSITE" id="PS50020">
    <property type="entry name" value="WW_DOMAIN_2"/>
    <property type="match status" value="1"/>
</dbReference>
<dbReference type="SUPFAM" id="SSF51045">
    <property type="entry name" value="WW domain"/>
    <property type="match status" value="1"/>
</dbReference>
<dbReference type="InterPro" id="IPR002110">
    <property type="entry name" value="Ankyrin_rpt"/>
</dbReference>
<sequence length="400" mass="41217">MAVAEPHLGMPTPSDAKNRPQLTYAIGDHVECWWQPDAQRPGQWLLGVVTARWWRAPHWPEGRYAPYQVRLQDGSLIYAPNDSGQCIREAAPQLEGQPAFAASADAMGTMLVPPPPEPSEVAWRKAKTPNGETYWFHPVTKESRWDEPPPEGRDSHAHAHAHAHSGGCGAAESTQLPEKVRAAAASGEVEAVEAYLRQHGRNIEAVDASGRTLLMAAAHGPRGAALVPPLVAAGASLDARDEHGCTPLMLAALRGRSAAAAALLEAGAAPDATDPRGGSALHLAAFQGHVEVVRTLLERGASAGLVHPGIGLAAAAIAAKAGHAGVLQLLGEPAEAEAESEGGGEGGGAPPTPPSHVGAAGQQAASPQQAAGLRWLSSAAAHELALQLGPAVAQLTSTAV</sequence>
<evidence type="ECO:0000259" key="3">
    <source>
        <dbReference type="PROSITE" id="PS50020"/>
    </source>
</evidence>
<name>A0A7S3T9H0_EMIHU</name>
<evidence type="ECO:0000256" key="2">
    <source>
        <dbReference type="SAM" id="MobiDB-lite"/>
    </source>
</evidence>
<feature type="domain" description="WW" evidence="3">
    <location>
        <begin position="117"/>
        <end position="150"/>
    </location>
</feature>
<feature type="repeat" description="ANK" evidence="1">
    <location>
        <begin position="243"/>
        <end position="275"/>
    </location>
</feature>
<reference evidence="4" key="1">
    <citation type="submission" date="2021-01" db="EMBL/GenBank/DDBJ databases">
        <authorList>
            <person name="Corre E."/>
            <person name="Pelletier E."/>
            <person name="Niang G."/>
            <person name="Scheremetjew M."/>
            <person name="Finn R."/>
            <person name="Kale V."/>
            <person name="Holt S."/>
            <person name="Cochrane G."/>
            <person name="Meng A."/>
            <person name="Brown T."/>
            <person name="Cohen L."/>
        </authorList>
    </citation>
    <scope>NUCLEOTIDE SEQUENCE</scope>
    <source>
        <strain evidence="4">379</strain>
    </source>
</reference>
<dbReference type="InterPro" id="IPR036770">
    <property type="entry name" value="Ankyrin_rpt-contain_sf"/>
</dbReference>
<dbReference type="CDD" id="cd00201">
    <property type="entry name" value="WW"/>
    <property type="match status" value="1"/>
</dbReference>
<dbReference type="InterPro" id="IPR036020">
    <property type="entry name" value="WW_dom_sf"/>
</dbReference>
<dbReference type="SUPFAM" id="SSF48403">
    <property type="entry name" value="Ankyrin repeat"/>
    <property type="match status" value="1"/>
</dbReference>
<evidence type="ECO:0000313" key="4">
    <source>
        <dbReference type="EMBL" id="CAE0577937.1"/>
    </source>
</evidence>
<dbReference type="SMART" id="SM00456">
    <property type="entry name" value="WW"/>
    <property type="match status" value="1"/>
</dbReference>
<feature type="region of interest" description="Disordered" evidence="2">
    <location>
        <begin position="333"/>
        <end position="368"/>
    </location>
</feature>
<dbReference type="PROSITE" id="PS01159">
    <property type="entry name" value="WW_DOMAIN_1"/>
    <property type="match status" value="1"/>
</dbReference>
<feature type="region of interest" description="Disordered" evidence="2">
    <location>
        <begin position="143"/>
        <end position="174"/>
    </location>
</feature>
<feature type="compositionally biased region" description="Low complexity" evidence="2">
    <location>
        <begin position="358"/>
        <end position="368"/>
    </location>
</feature>
<accession>A0A7S3T9H0</accession>
<protein>
    <recommendedName>
        <fullName evidence="3">WW domain-containing protein</fullName>
    </recommendedName>
</protein>
<gene>
    <name evidence="4" type="ORF">EHUX00137_LOCUS34649</name>
</gene>
<dbReference type="Gene3D" id="1.25.40.20">
    <property type="entry name" value="Ankyrin repeat-containing domain"/>
    <property type="match status" value="1"/>
</dbReference>
<organism evidence="4">
    <name type="scientific">Emiliania huxleyi</name>
    <name type="common">Coccolithophore</name>
    <name type="synonym">Pontosphaera huxleyi</name>
    <dbReference type="NCBI Taxonomy" id="2903"/>
    <lineage>
        <taxon>Eukaryota</taxon>
        <taxon>Haptista</taxon>
        <taxon>Haptophyta</taxon>
        <taxon>Prymnesiophyceae</taxon>
        <taxon>Isochrysidales</taxon>
        <taxon>Noelaerhabdaceae</taxon>
        <taxon>Emiliania</taxon>
    </lineage>
</organism>